<keyword evidence="1" id="KW-0472">Membrane</keyword>
<evidence type="ECO:0000313" key="2">
    <source>
        <dbReference type="EMBL" id="KKB26774.1"/>
    </source>
</evidence>
<evidence type="ECO:0000256" key="1">
    <source>
        <dbReference type="SAM" id="Phobius"/>
    </source>
</evidence>
<dbReference type="NCBIfam" id="NF045939">
    <property type="entry name" value="MHJ_0274_fam"/>
    <property type="match status" value="1"/>
</dbReference>
<reference evidence="2 3" key="1">
    <citation type="submission" date="2015-03" db="EMBL/GenBank/DDBJ databases">
        <title>Genome sequence of Mycoplasma meleagridis strain ATCC 25294.</title>
        <authorList>
            <person name="Yacoub E."/>
            <person name="Blanchard A."/>
            <person name="Sirand-Pugnet P."/>
            <person name="Mardassi B.B.A."/>
        </authorList>
    </citation>
    <scope>NUCLEOTIDE SEQUENCE [LARGE SCALE GENOMIC DNA]</scope>
    <source>
        <strain evidence="2 3">ATCC 25294</strain>
    </source>
</reference>
<keyword evidence="1" id="KW-0812">Transmembrane</keyword>
<sequence>MKFFDEATVSGMTTNTAEATNPLAGAGTWIILGIVVFLVIVFVVYSAIKDRIKKNKAKKEKIEFENRANYFQKIYIAKLHYLIEKNNEYLQNFEPSIGEYTMGQIVETAHKFLITFENDKNFKEYIVAADSQSNVLNSFLALRDTRSNLWDKKINETLNLIKKIYNKTNLQISSSEYLDAKKEIDAFYERELRNEKNN</sequence>
<proteinExistence type="predicted"/>
<keyword evidence="3" id="KW-1185">Reference proteome</keyword>
<dbReference type="Proteomes" id="UP000033750">
    <property type="component" value="Unassembled WGS sequence"/>
</dbReference>
<protein>
    <submittedName>
        <fullName evidence="2">Uncharacterized protein</fullName>
    </submittedName>
</protein>
<name>A0A0F5H0G5_9BACT</name>
<dbReference type="RefSeq" id="WP_046097108.1">
    <property type="nucleotide sequence ID" value="NZ_JZXN01000017.1"/>
</dbReference>
<comment type="caution">
    <text evidence="2">The sequence shown here is derived from an EMBL/GenBank/DDBJ whole genome shotgun (WGS) entry which is preliminary data.</text>
</comment>
<dbReference type="OrthoDB" id="401106at2"/>
<dbReference type="EMBL" id="JZXN01000017">
    <property type="protein sequence ID" value="KKB26774.1"/>
    <property type="molecule type" value="Genomic_DNA"/>
</dbReference>
<keyword evidence="1" id="KW-1133">Transmembrane helix</keyword>
<gene>
    <name evidence="2" type="ORF">MMELEA_01570</name>
</gene>
<dbReference type="PATRIC" id="fig|1264554.4.peg.189"/>
<dbReference type="AlphaFoldDB" id="A0A0F5H0G5"/>
<organism evidence="2 3">
    <name type="scientific">Mycoplasmopsis meleagridis ATCC 25294</name>
    <dbReference type="NCBI Taxonomy" id="1264554"/>
    <lineage>
        <taxon>Bacteria</taxon>
        <taxon>Bacillati</taxon>
        <taxon>Mycoplasmatota</taxon>
        <taxon>Mycoplasmoidales</taxon>
        <taxon>Metamycoplasmataceae</taxon>
        <taxon>Mycoplasmopsis</taxon>
    </lineage>
</organism>
<dbReference type="STRING" id="29561.MM26B8_04180"/>
<accession>A0A0F5H0G5</accession>
<feature type="transmembrane region" description="Helical" evidence="1">
    <location>
        <begin position="29"/>
        <end position="48"/>
    </location>
</feature>
<evidence type="ECO:0000313" key="3">
    <source>
        <dbReference type="Proteomes" id="UP000033750"/>
    </source>
</evidence>